<dbReference type="EC" id="2.4.-.-" evidence="5"/>
<evidence type="ECO:0000256" key="1">
    <source>
        <dbReference type="ARBA" id="ARBA00006739"/>
    </source>
</evidence>
<dbReference type="GO" id="GO:0016757">
    <property type="term" value="F:glycosyltransferase activity"/>
    <property type="evidence" value="ECO:0007669"/>
    <property type="project" value="UniProtKB-KW"/>
</dbReference>
<keyword evidence="3 5" id="KW-0808">Transferase</keyword>
<name>A0ABW2M198_9FLAO</name>
<dbReference type="PANTHER" id="PTHR43179">
    <property type="entry name" value="RHAMNOSYLTRANSFERASE WBBL"/>
    <property type="match status" value="1"/>
</dbReference>
<dbReference type="InterPro" id="IPR029044">
    <property type="entry name" value="Nucleotide-diphossugar_trans"/>
</dbReference>
<keyword evidence="2 5" id="KW-0328">Glycosyltransferase</keyword>
<accession>A0ABW2M198</accession>
<evidence type="ECO:0000256" key="3">
    <source>
        <dbReference type="ARBA" id="ARBA00022679"/>
    </source>
</evidence>
<dbReference type="Pfam" id="PF00535">
    <property type="entry name" value="Glycos_transf_2"/>
    <property type="match status" value="1"/>
</dbReference>
<evidence type="ECO:0000313" key="6">
    <source>
        <dbReference type="Proteomes" id="UP001596550"/>
    </source>
</evidence>
<comment type="caution">
    <text evidence="5">The sequence shown here is derived from an EMBL/GenBank/DDBJ whole genome shotgun (WGS) entry which is preliminary data.</text>
</comment>
<dbReference type="CDD" id="cd04186">
    <property type="entry name" value="GT_2_like_c"/>
    <property type="match status" value="1"/>
</dbReference>
<evidence type="ECO:0000259" key="4">
    <source>
        <dbReference type="Pfam" id="PF00535"/>
    </source>
</evidence>
<reference evidence="6" key="1">
    <citation type="journal article" date="2019" name="Int. J. Syst. Evol. Microbiol.">
        <title>The Global Catalogue of Microorganisms (GCM) 10K type strain sequencing project: providing services to taxonomists for standard genome sequencing and annotation.</title>
        <authorList>
            <consortium name="The Broad Institute Genomics Platform"/>
            <consortium name="The Broad Institute Genome Sequencing Center for Infectious Disease"/>
            <person name="Wu L."/>
            <person name="Ma J."/>
        </authorList>
    </citation>
    <scope>NUCLEOTIDE SEQUENCE [LARGE SCALE GENOMIC DNA]</scope>
    <source>
        <strain evidence="6">CCUG 54781</strain>
    </source>
</reference>
<dbReference type="EMBL" id="JBHTCR010000004">
    <property type="protein sequence ID" value="MFC7347192.1"/>
    <property type="molecule type" value="Genomic_DNA"/>
</dbReference>
<protein>
    <submittedName>
        <fullName evidence="5">Glycosyltransferase family 2 protein</fullName>
        <ecNumber evidence="5">2.4.-.-</ecNumber>
    </submittedName>
</protein>
<comment type="similarity">
    <text evidence="1">Belongs to the glycosyltransferase 2 family.</text>
</comment>
<organism evidence="5 6">
    <name type="scientific">Chryseobacterium zhengzhouense</name>
    <dbReference type="NCBI Taxonomy" id="1636086"/>
    <lineage>
        <taxon>Bacteria</taxon>
        <taxon>Pseudomonadati</taxon>
        <taxon>Bacteroidota</taxon>
        <taxon>Flavobacteriia</taxon>
        <taxon>Flavobacteriales</taxon>
        <taxon>Weeksellaceae</taxon>
        <taxon>Chryseobacterium group</taxon>
        <taxon>Chryseobacterium</taxon>
    </lineage>
</organism>
<dbReference type="SUPFAM" id="SSF53448">
    <property type="entry name" value="Nucleotide-diphospho-sugar transferases"/>
    <property type="match status" value="1"/>
</dbReference>
<dbReference type="InterPro" id="IPR001173">
    <property type="entry name" value="Glyco_trans_2-like"/>
</dbReference>
<dbReference type="Gene3D" id="3.90.550.10">
    <property type="entry name" value="Spore Coat Polysaccharide Biosynthesis Protein SpsA, Chain A"/>
    <property type="match status" value="1"/>
</dbReference>
<evidence type="ECO:0000313" key="5">
    <source>
        <dbReference type="EMBL" id="MFC7347192.1"/>
    </source>
</evidence>
<gene>
    <name evidence="5" type="ORF">ACFQO9_10730</name>
</gene>
<dbReference type="PANTHER" id="PTHR43179:SF12">
    <property type="entry name" value="GALACTOFURANOSYLTRANSFERASE GLFT2"/>
    <property type="match status" value="1"/>
</dbReference>
<dbReference type="RefSeq" id="WP_378178256.1">
    <property type="nucleotide sequence ID" value="NZ_JBHTCR010000004.1"/>
</dbReference>
<evidence type="ECO:0000256" key="2">
    <source>
        <dbReference type="ARBA" id="ARBA00022676"/>
    </source>
</evidence>
<dbReference type="Proteomes" id="UP001596550">
    <property type="component" value="Unassembled WGS sequence"/>
</dbReference>
<keyword evidence="6" id="KW-1185">Reference proteome</keyword>
<feature type="domain" description="Glycosyltransferase 2-like" evidence="4">
    <location>
        <begin position="10"/>
        <end position="184"/>
    </location>
</feature>
<proteinExistence type="inferred from homology"/>
<sequence length="329" mass="38332">MKEESKNLAVVILNWNGKNWLQKFLPNVIQFSEEAEIYVIDNHSTDDSVEILKSEFPSVKIIINDKNYGFAGGYNEGLKKINAAYYCLLNSDVEVTENWIRPVLNLFEKDSSIAAIQPKILSFNNKKYFEFAGAAGGMIDNLGYPYCRGRIFDDLEEDKGQYNDETEIFWASGCCFFIRSKDFWEQNGFDERFFAHQEEIDLCWRLINSGKKIFYTGKSEVYHVGGGTLNKQSAQKTYLNIRNNLSMMLKNLPFPKLIWLIFFRLCLDGVASFYFAYKNGFSHLWAVARGHFGFYAQLPGTLKRRQKYQKSHYYQTKWLIFKHFLGGKK</sequence>